<comment type="catalytic activity">
    <reaction evidence="18 19">
        <text>alpha-ribazole 5'-phosphate + adenosylcob(III)inamide-GDP = adenosylcob(III)alamin 5'-phosphate + GMP + H(+)</text>
        <dbReference type="Rhea" id="RHEA:23560"/>
        <dbReference type="ChEBI" id="CHEBI:15378"/>
        <dbReference type="ChEBI" id="CHEBI:57918"/>
        <dbReference type="ChEBI" id="CHEBI:58115"/>
        <dbReference type="ChEBI" id="CHEBI:60487"/>
        <dbReference type="ChEBI" id="CHEBI:60493"/>
        <dbReference type="EC" id="2.7.8.26"/>
    </reaction>
</comment>
<dbReference type="GO" id="GO:0008818">
    <property type="term" value="F:cobalamin 5'-phosphate synthase activity"/>
    <property type="evidence" value="ECO:0007669"/>
    <property type="project" value="UniProtKB-UniRule"/>
</dbReference>
<keyword evidence="13 19" id="KW-0472">Membrane</keyword>
<evidence type="ECO:0000256" key="13">
    <source>
        <dbReference type="ARBA" id="ARBA00023136"/>
    </source>
</evidence>
<comment type="similarity">
    <text evidence="4 19">Belongs to the CobS family.</text>
</comment>
<evidence type="ECO:0000256" key="2">
    <source>
        <dbReference type="ARBA" id="ARBA00004651"/>
    </source>
</evidence>
<dbReference type="EC" id="2.7.8.26" evidence="5 19"/>
<dbReference type="HAMAP" id="MF_00719">
    <property type="entry name" value="CobS"/>
    <property type="match status" value="1"/>
</dbReference>
<evidence type="ECO:0000313" key="20">
    <source>
        <dbReference type="EMBL" id="TNC48008.1"/>
    </source>
</evidence>
<evidence type="ECO:0000256" key="7">
    <source>
        <dbReference type="ARBA" id="ARBA00022475"/>
    </source>
</evidence>
<evidence type="ECO:0000256" key="9">
    <source>
        <dbReference type="ARBA" id="ARBA00022679"/>
    </source>
</evidence>
<evidence type="ECO:0000256" key="4">
    <source>
        <dbReference type="ARBA" id="ARBA00010561"/>
    </source>
</evidence>
<evidence type="ECO:0000313" key="21">
    <source>
        <dbReference type="Proteomes" id="UP000305887"/>
    </source>
</evidence>
<evidence type="ECO:0000256" key="3">
    <source>
        <dbReference type="ARBA" id="ARBA00004663"/>
    </source>
</evidence>
<proteinExistence type="inferred from homology"/>
<keyword evidence="7 19" id="KW-1003">Cell membrane</keyword>
<evidence type="ECO:0000256" key="10">
    <source>
        <dbReference type="ARBA" id="ARBA00022692"/>
    </source>
</evidence>
<evidence type="ECO:0000256" key="14">
    <source>
        <dbReference type="ARBA" id="ARBA00025228"/>
    </source>
</evidence>
<organism evidence="20 21">
    <name type="scientific">Rubellimicrobium rubrum</name>
    <dbReference type="NCBI Taxonomy" id="2585369"/>
    <lineage>
        <taxon>Bacteria</taxon>
        <taxon>Pseudomonadati</taxon>
        <taxon>Pseudomonadota</taxon>
        <taxon>Alphaproteobacteria</taxon>
        <taxon>Rhodobacterales</taxon>
        <taxon>Roseobacteraceae</taxon>
        <taxon>Rubellimicrobium</taxon>
    </lineage>
</organism>
<keyword evidence="9 19" id="KW-0808">Transferase</keyword>
<dbReference type="UniPathway" id="UPA00148">
    <property type="reaction ID" value="UER00238"/>
</dbReference>
<dbReference type="GO" id="GO:0051073">
    <property type="term" value="F:adenosylcobinamide-GDP ribazoletransferase activity"/>
    <property type="evidence" value="ECO:0007669"/>
    <property type="project" value="UniProtKB-UniRule"/>
</dbReference>
<keyword evidence="10 19" id="KW-0812">Transmembrane</keyword>
<keyword evidence="11 19" id="KW-0460">Magnesium</keyword>
<evidence type="ECO:0000256" key="12">
    <source>
        <dbReference type="ARBA" id="ARBA00022989"/>
    </source>
</evidence>
<feature type="transmembrane region" description="Helical" evidence="19">
    <location>
        <begin position="112"/>
        <end position="135"/>
    </location>
</feature>
<comment type="pathway">
    <text evidence="3 19">Cofactor biosynthesis; adenosylcobalamin biosynthesis; adenosylcobalamin from cob(II)yrinate a,c-diamide: step 7/7.</text>
</comment>
<evidence type="ECO:0000256" key="5">
    <source>
        <dbReference type="ARBA" id="ARBA00013200"/>
    </source>
</evidence>
<feature type="transmembrane region" description="Helical" evidence="19">
    <location>
        <begin position="174"/>
        <end position="193"/>
    </location>
</feature>
<dbReference type="OrthoDB" id="9794626at2"/>
<evidence type="ECO:0000256" key="1">
    <source>
        <dbReference type="ARBA" id="ARBA00001946"/>
    </source>
</evidence>
<dbReference type="InterPro" id="IPR003805">
    <property type="entry name" value="CobS"/>
</dbReference>
<comment type="cofactor">
    <cofactor evidence="1 19">
        <name>Mg(2+)</name>
        <dbReference type="ChEBI" id="CHEBI:18420"/>
    </cofactor>
</comment>
<dbReference type="Proteomes" id="UP000305887">
    <property type="component" value="Unassembled WGS sequence"/>
</dbReference>
<comment type="function">
    <text evidence="14 19">Joins adenosylcobinamide-GDP and alpha-ribazole to generate adenosylcobalamin (Ado-cobalamin). Also synthesizes adenosylcobalamin 5'-phosphate from adenosylcobinamide-GDP and alpha-ribazole 5'-phosphate.</text>
</comment>
<evidence type="ECO:0000256" key="19">
    <source>
        <dbReference type="HAMAP-Rule" id="MF_00719"/>
    </source>
</evidence>
<accession>A0A5C4MVW2</accession>
<evidence type="ECO:0000256" key="18">
    <source>
        <dbReference type="ARBA" id="ARBA00049504"/>
    </source>
</evidence>
<feature type="transmembrane region" description="Helical" evidence="19">
    <location>
        <begin position="199"/>
        <end position="218"/>
    </location>
</feature>
<keyword evidence="21" id="KW-1185">Reference proteome</keyword>
<evidence type="ECO:0000256" key="8">
    <source>
        <dbReference type="ARBA" id="ARBA00022573"/>
    </source>
</evidence>
<keyword evidence="8 19" id="KW-0169">Cobalamin biosynthesis</keyword>
<dbReference type="Pfam" id="PF02654">
    <property type="entry name" value="CobS"/>
    <property type="match status" value="1"/>
</dbReference>
<feature type="transmembrane region" description="Helical" evidence="19">
    <location>
        <begin position="141"/>
        <end position="162"/>
    </location>
</feature>
<evidence type="ECO:0000256" key="17">
    <source>
        <dbReference type="ARBA" id="ARBA00048623"/>
    </source>
</evidence>
<name>A0A5C4MVW2_9RHOB</name>
<comment type="catalytic activity">
    <reaction evidence="17 19">
        <text>alpha-ribazole + adenosylcob(III)inamide-GDP = adenosylcob(III)alamin + GMP + H(+)</text>
        <dbReference type="Rhea" id="RHEA:16049"/>
        <dbReference type="ChEBI" id="CHEBI:10329"/>
        <dbReference type="ChEBI" id="CHEBI:15378"/>
        <dbReference type="ChEBI" id="CHEBI:18408"/>
        <dbReference type="ChEBI" id="CHEBI:58115"/>
        <dbReference type="ChEBI" id="CHEBI:60487"/>
        <dbReference type="EC" id="2.7.8.26"/>
    </reaction>
</comment>
<dbReference type="RefSeq" id="WP_139077935.1">
    <property type="nucleotide sequence ID" value="NZ_VDFU01000020.1"/>
</dbReference>
<reference evidence="20 21" key="1">
    <citation type="submission" date="2019-06" db="EMBL/GenBank/DDBJ databases">
        <title>YIM 131921 draft genome.</title>
        <authorList>
            <person name="Jiang L."/>
        </authorList>
    </citation>
    <scope>NUCLEOTIDE SEQUENCE [LARGE SCALE GENOMIC DNA]</scope>
    <source>
        <strain evidence="20 21">YIM 131921</strain>
    </source>
</reference>
<dbReference type="EMBL" id="VDFU01000020">
    <property type="protein sequence ID" value="TNC48008.1"/>
    <property type="molecule type" value="Genomic_DNA"/>
</dbReference>
<dbReference type="AlphaFoldDB" id="A0A5C4MVW2"/>
<evidence type="ECO:0000256" key="16">
    <source>
        <dbReference type="ARBA" id="ARBA00032853"/>
    </source>
</evidence>
<evidence type="ECO:0000256" key="6">
    <source>
        <dbReference type="ARBA" id="ARBA00015850"/>
    </source>
</evidence>
<dbReference type="GO" id="GO:0009236">
    <property type="term" value="P:cobalamin biosynthetic process"/>
    <property type="evidence" value="ECO:0007669"/>
    <property type="project" value="UniProtKB-UniRule"/>
</dbReference>
<dbReference type="GO" id="GO:0005886">
    <property type="term" value="C:plasma membrane"/>
    <property type="evidence" value="ECO:0007669"/>
    <property type="project" value="UniProtKB-SubCell"/>
</dbReference>
<gene>
    <name evidence="19" type="primary">cobS</name>
    <name evidence="20" type="ORF">FHG66_15310</name>
</gene>
<comment type="subcellular location">
    <subcellularLocation>
        <location evidence="2 19">Cell membrane</location>
        <topology evidence="2 19">Multi-pass membrane protein</topology>
    </subcellularLocation>
</comment>
<dbReference type="PANTHER" id="PTHR34148">
    <property type="entry name" value="ADENOSYLCOBINAMIDE-GDP RIBAZOLETRANSFERASE"/>
    <property type="match status" value="1"/>
</dbReference>
<dbReference type="PANTHER" id="PTHR34148:SF1">
    <property type="entry name" value="ADENOSYLCOBINAMIDE-GDP RIBAZOLETRANSFERASE"/>
    <property type="match status" value="1"/>
</dbReference>
<keyword evidence="12 19" id="KW-1133">Transmembrane helix</keyword>
<sequence length="249" mass="25106">MPYSELVRRSDVAEALMLLSRLPAPWQIQPRGAASAWAWPVVGGLMGLLSAGVAIGSVRAGLPTGAAAGLALAAQAILTGGLHEDGLADSADGLWGGGTTERRLEIMKDSRIGSYGALALILSVLLRWSALSAILASGSAWGPIIAIGALSRWPMVAMLWALPAAREGGLSRLVGRPNGTTLALTAAVALGLAGAAQGGALKAALTILIVTVVWTLIVRRRLGGQTGDTCGAAQQLAEAAALLALAAQG</sequence>
<evidence type="ECO:0000256" key="11">
    <source>
        <dbReference type="ARBA" id="ARBA00022842"/>
    </source>
</evidence>
<evidence type="ECO:0000256" key="15">
    <source>
        <dbReference type="ARBA" id="ARBA00032605"/>
    </source>
</evidence>
<comment type="caution">
    <text evidence="20">The sequence shown here is derived from an EMBL/GenBank/DDBJ whole genome shotgun (WGS) entry which is preliminary data.</text>
</comment>
<protein>
    <recommendedName>
        <fullName evidence="6 19">Adenosylcobinamide-GDP ribazoletransferase</fullName>
        <ecNumber evidence="5 19">2.7.8.26</ecNumber>
    </recommendedName>
    <alternativeName>
        <fullName evidence="16 19">Cobalamin synthase</fullName>
    </alternativeName>
    <alternativeName>
        <fullName evidence="15 19">Cobalamin-5'-phosphate synthase</fullName>
    </alternativeName>
</protein>